<evidence type="ECO:0000313" key="2">
    <source>
        <dbReference type="Proteomes" id="UP000760819"/>
    </source>
</evidence>
<evidence type="ECO:0000313" key="1">
    <source>
        <dbReference type="EMBL" id="MCA9379202.1"/>
    </source>
</evidence>
<protein>
    <submittedName>
        <fullName evidence="1">Uncharacterized protein</fullName>
    </submittedName>
</protein>
<dbReference type="Proteomes" id="UP000760819">
    <property type="component" value="Unassembled WGS sequence"/>
</dbReference>
<dbReference type="EMBL" id="JAGQLI010000110">
    <property type="protein sequence ID" value="MCA9379202.1"/>
    <property type="molecule type" value="Genomic_DNA"/>
</dbReference>
<organism evidence="1 2">
    <name type="scientific">Candidatus Dojkabacteria bacterium</name>
    <dbReference type="NCBI Taxonomy" id="2099670"/>
    <lineage>
        <taxon>Bacteria</taxon>
        <taxon>Candidatus Dojkabacteria</taxon>
    </lineage>
</organism>
<accession>A0A955KYV6</accession>
<name>A0A955KYV6_9BACT</name>
<comment type="caution">
    <text evidence="1">The sequence shown here is derived from an EMBL/GenBank/DDBJ whole genome shotgun (WGS) entry which is preliminary data.</text>
</comment>
<proteinExistence type="predicted"/>
<gene>
    <name evidence="1" type="ORF">KC640_02130</name>
</gene>
<sequence length="152" mass="17305">MAEKKNIIQFEPEDFYHAVVDQMLFGVGLSVNHWARTKADAGKLVQQIEKGEIVPDVAIIDTMLEKNHHEGRVVAQKLREISPKTKLIAYTIVEQEPPSEDITEDWKQDHDWADYVAVKSNRNPAQTIAKGLSQIIGVDLDEKQKDPEFEAR</sequence>
<reference evidence="1" key="2">
    <citation type="journal article" date="2021" name="Microbiome">
        <title>Successional dynamics and alternative stable states in a saline activated sludge microbial community over 9 years.</title>
        <authorList>
            <person name="Wang Y."/>
            <person name="Ye J."/>
            <person name="Ju F."/>
            <person name="Liu L."/>
            <person name="Boyd J.A."/>
            <person name="Deng Y."/>
            <person name="Parks D.H."/>
            <person name="Jiang X."/>
            <person name="Yin X."/>
            <person name="Woodcroft B.J."/>
            <person name="Tyson G.W."/>
            <person name="Hugenholtz P."/>
            <person name="Polz M.F."/>
            <person name="Zhang T."/>
        </authorList>
    </citation>
    <scope>NUCLEOTIDE SEQUENCE</scope>
    <source>
        <strain evidence="1">HKST-UBA12</strain>
    </source>
</reference>
<dbReference type="AlphaFoldDB" id="A0A955KYV6"/>
<reference evidence="1" key="1">
    <citation type="submission" date="2020-04" db="EMBL/GenBank/DDBJ databases">
        <authorList>
            <person name="Zhang T."/>
        </authorList>
    </citation>
    <scope>NUCLEOTIDE SEQUENCE</scope>
    <source>
        <strain evidence="1">HKST-UBA12</strain>
    </source>
</reference>